<keyword evidence="1" id="KW-1133">Transmembrane helix</keyword>
<keyword evidence="1" id="KW-0472">Membrane</keyword>
<sequence length="139" mass="14548">MSADEFDPFVERLFARTPTLPDAPLFTARVEQRLQKGSRVRFLALSLAGLIGGAVAVRETMQVDIDLGARDGVVAGDALGQGIQSASLNVQNMTQSALDQVGLANMELGSMGGMQLFWIAAGALIAVAAAGVMKLSQEV</sequence>
<organism evidence="2 3">
    <name type="scientific">Brevundimonas basaltis</name>
    <dbReference type="NCBI Taxonomy" id="472166"/>
    <lineage>
        <taxon>Bacteria</taxon>
        <taxon>Pseudomonadati</taxon>
        <taxon>Pseudomonadota</taxon>
        <taxon>Alphaproteobacteria</taxon>
        <taxon>Caulobacterales</taxon>
        <taxon>Caulobacteraceae</taxon>
        <taxon>Brevundimonas</taxon>
    </lineage>
</organism>
<proteinExistence type="predicted"/>
<accession>A0A7W8HWD6</accession>
<feature type="transmembrane region" description="Helical" evidence="1">
    <location>
        <begin position="116"/>
        <end position="135"/>
    </location>
</feature>
<gene>
    <name evidence="2" type="ORF">HNQ67_000652</name>
</gene>
<dbReference type="EMBL" id="JACHFZ010000001">
    <property type="protein sequence ID" value="MBB5291156.1"/>
    <property type="molecule type" value="Genomic_DNA"/>
</dbReference>
<evidence type="ECO:0000313" key="3">
    <source>
        <dbReference type="Proteomes" id="UP000566663"/>
    </source>
</evidence>
<feature type="transmembrane region" description="Helical" evidence="1">
    <location>
        <begin position="40"/>
        <end position="57"/>
    </location>
</feature>
<evidence type="ECO:0000256" key="1">
    <source>
        <dbReference type="SAM" id="Phobius"/>
    </source>
</evidence>
<dbReference type="RefSeq" id="WP_183252266.1">
    <property type="nucleotide sequence ID" value="NZ_BAAAFF010000004.1"/>
</dbReference>
<protein>
    <submittedName>
        <fullName evidence="2">Uncharacterized protein</fullName>
    </submittedName>
</protein>
<dbReference type="AlphaFoldDB" id="A0A7W8HWD6"/>
<keyword evidence="1" id="KW-0812">Transmembrane</keyword>
<reference evidence="2 3" key="1">
    <citation type="submission" date="2020-08" db="EMBL/GenBank/DDBJ databases">
        <title>Genomic Encyclopedia of Type Strains, Phase IV (KMG-IV): sequencing the most valuable type-strain genomes for metagenomic binning, comparative biology and taxonomic classification.</title>
        <authorList>
            <person name="Goeker M."/>
        </authorList>
    </citation>
    <scope>NUCLEOTIDE SEQUENCE [LARGE SCALE GENOMIC DNA]</scope>
    <source>
        <strain evidence="2 3">DSM 25335</strain>
    </source>
</reference>
<dbReference type="Proteomes" id="UP000566663">
    <property type="component" value="Unassembled WGS sequence"/>
</dbReference>
<keyword evidence="3" id="KW-1185">Reference proteome</keyword>
<comment type="caution">
    <text evidence="2">The sequence shown here is derived from an EMBL/GenBank/DDBJ whole genome shotgun (WGS) entry which is preliminary data.</text>
</comment>
<evidence type="ECO:0000313" key="2">
    <source>
        <dbReference type="EMBL" id="MBB5291156.1"/>
    </source>
</evidence>
<name>A0A7W8HWD6_9CAUL</name>